<accession>A0A1N6FKD0</accession>
<feature type="signal peptide" evidence="1">
    <location>
        <begin position="1"/>
        <end position="20"/>
    </location>
</feature>
<evidence type="ECO:0000313" key="3">
    <source>
        <dbReference type="Proteomes" id="UP000184932"/>
    </source>
</evidence>
<evidence type="ECO:0000256" key="1">
    <source>
        <dbReference type="SAM" id="SignalP"/>
    </source>
</evidence>
<protein>
    <submittedName>
        <fullName evidence="2">Uncharacterized protein</fullName>
    </submittedName>
</protein>
<dbReference type="AlphaFoldDB" id="A0A1N6FKD0"/>
<proteinExistence type="predicted"/>
<feature type="chain" id="PRO_5012636263" evidence="1">
    <location>
        <begin position="21"/>
        <end position="281"/>
    </location>
</feature>
<evidence type="ECO:0000313" key="2">
    <source>
        <dbReference type="EMBL" id="SIN95722.1"/>
    </source>
</evidence>
<keyword evidence="3" id="KW-1185">Reference proteome</keyword>
<dbReference type="RefSeq" id="WP_074255846.1">
    <property type="nucleotide sequence ID" value="NZ_FSRL01000001.1"/>
</dbReference>
<keyword evidence="1" id="KW-0732">Signal</keyword>
<sequence>MVRVAGMACGLVTWAAGALAQEMPGCEAPLYLDGAPEGAEAEVVHRIEAWPGAFGGTVECLRALKDGVVEQYWAEFLPAGSETEEHVAYAEGRITYFLKFRGEEGGARPVADCARRKAGGYVCRVDMAAGKGLFLVRFFDEALQFTGIRVMAFPASGVVNPALWEMVGDDVAAGRMAMEMELKLPEAARSWPLSAQEESVPDNPVWGFSGDAAWAVMEALYTRRQPVVLETRVINRVDGQEVVTTATQEISAGNLTWLIDKLAKVEELMVSDLERTKAIKY</sequence>
<gene>
    <name evidence="2" type="ORF">SAMN05444002_1739</name>
</gene>
<reference evidence="3" key="1">
    <citation type="submission" date="2016-11" db="EMBL/GenBank/DDBJ databases">
        <authorList>
            <person name="Varghese N."/>
            <person name="Submissions S."/>
        </authorList>
    </citation>
    <scope>NUCLEOTIDE SEQUENCE [LARGE SCALE GENOMIC DNA]</scope>
    <source>
        <strain evidence="3">DSM 29440</strain>
    </source>
</reference>
<name>A0A1N6FKD0_9RHOB</name>
<organism evidence="2 3">
    <name type="scientific">Vannielia litorea</name>
    <dbReference type="NCBI Taxonomy" id="1217970"/>
    <lineage>
        <taxon>Bacteria</taxon>
        <taxon>Pseudomonadati</taxon>
        <taxon>Pseudomonadota</taxon>
        <taxon>Alphaproteobacteria</taxon>
        <taxon>Rhodobacterales</taxon>
        <taxon>Paracoccaceae</taxon>
        <taxon>Vannielia</taxon>
    </lineage>
</organism>
<dbReference type="EMBL" id="FSRL01000001">
    <property type="protein sequence ID" value="SIN95722.1"/>
    <property type="molecule type" value="Genomic_DNA"/>
</dbReference>
<dbReference type="Proteomes" id="UP000184932">
    <property type="component" value="Unassembled WGS sequence"/>
</dbReference>
<dbReference type="OrthoDB" id="9819958at2"/>